<keyword evidence="3" id="KW-1185">Reference proteome</keyword>
<protein>
    <submittedName>
        <fullName evidence="2">Uncharacterized protein</fullName>
    </submittedName>
</protein>
<dbReference type="Ensembl" id="ENSACAT00000057477.1">
    <property type="protein sequence ID" value="ENSACAP00000026235.1"/>
    <property type="gene ID" value="ENSACAG00000041660.1"/>
</dbReference>
<feature type="region of interest" description="Disordered" evidence="1">
    <location>
        <begin position="1"/>
        <end position="128"/>
    </location>
</feature>
<dbReference type="Proteomes" id="UP000001646">
    <property type="component" value="Chromosome 2"/>
</dbReference>
<evidence type="ECO:0000313" key="3">
    <source>
        <dbReference type="Proteomes" id="UP000001646"/>
    </source>
</evidence>
<reference evidence="2" key="3">
    <citation type="submission" date="2025-09" db="UniProtKB">
        <authorList>
            <consortium name="Ensembl"/>
        </authorList>
    </citation>
    <scope>IDENTIFICATION</scope>
</reference>
<proteinExistence type="predicted"/>
<reference evidence="2 3" key="1">
    <citation type="submission" date="2009-12" db="EMBL/GenBank/DDBJ databases">
        <title>The Genome Sequence of Anolis carolinensis (Green Anole Lizard).</title>
        <authorList>
            <consortium name="The Genome Sequencing Platform"/>
            <person name="Di Palma F."/>
            <person name="Alfoldi J."/>
            <person name="Heiman D."/>
            <person name="Young S."/>
            <person name="Grabherr M."/>
            <person name="Johnson J."/>
            <person name="Lander E.S."/>
            <person name="Lindblad-Toh K."/>
        </authorList>
    </citation>
    <scope>NUCLEOTIDE SEQUENCE [LARGE SCALE GENOMIC DNA]</scope>
    <source>
        <strain evidence="2 3">JBL SC #1</strain>
    </source>
</reference>
<reference evidence="2" key="2">
    <citation type="submission" date="2025-08" db="UniProtKB">
        <authorList>
            <consortium name="Ensembl"/>
        </authorList>
    </citation>
    <scope>IDENTIFICATION</scope>
</reference>
<dbReference type="AlphaFoldDB" id="A0A803STE5"/>
<dbReference type="InParanoid" id="A0A803STE5"/>
<name>A0A803STE5_ANOCA</name>
<accession>A0A803STE5</accession>
<evidence type="ECO:0000313" key="2">
    <source>
        <dbReference type="Ensembl" id="ENSACAP00000026235.1"/>
    </source>
</evidence>
<sequence>FLPVGVGVALPEGGEDLVPGPLEDAQGQEVLPHRSCGRRRGRKEGSGLVRLRLRAPSARPSREAPQSAVEAGGGAQRPPCGDTGAATTSDGPLGNFLSSRARPRPVGRASGSDARPRPLPSGAPAREVARRAAHRGAFSAAFPACLPAFFFPARSARLQRHEAGVSGSSGALGLRWPRAALHTREVYGSHRTWGSSYAILSGGCCSC</sequence>
<organism evidence="2 3">
    <name type="scientific">Anolis carolinensis</name>
    <name type="common">Green anole</name>
    <name type="synonym">American chameleon</name>
    <dbReference type="NCBI Taxonomy" id="28377"/>
    <lineage>
        <taxon>Eukaryota</taxon>
        <taxon>Metazoa</taxon>
        <taxon>Chordata</taxon>
        <taxon>Craniata</taxon>
        <taxon>Vertebrata</taxon>
        <taxon>Euteleostomi</taxon>
        <taxon>Lepidosauria</taxon>
        <taxon>Squamata</taxon>
        <taxon>Bifurcata</taxon>
        <taxon>Unidentata</taxon>
        <taxon>Episquamata</taxon>
        <taxon>Toxicofera</taxon>
        <taxon>Iguania</taxon>
        <taxon>Dactyloidae</taxon>
        <taxon>Anolis</taxon>
    </lineage>
</organism>
<evidence type="ECO:0000256" key="1">
    <source>
        <dbReference type="SAM" id="MobiDB-lite"/>
    </source>
</evidence>